<proteinExistence type="predicted"/>
<organism evidence="1 2">
    <name type="scientific">Glycomyces buryatensis</name>
    <dbReference type="NCBI Taxonomy" id="2570927"/>
    <lineage>
        <taxon>Bacteria</taxon>
        <taxon>Bacillati</taxon>
        <taxon>Actinomycetota</taxon>
        <taxon>Actinomycetes</taxon>
        <taxon>Glycomycetales</taxon>
        <taxon>Glycomycetaceae</taxon>
        <taxon>Glycomyces</taxon>
    </lineage>
</organism>
<evidence type="ECO:0000313" key="1">
    <source>
        <dbReference type="EMBL" id="THV43050.1"/>
    </source>
</evidence>
<evidence type="ECO:0000313" key="2">
    <source>
        <dbReference type="Proteomes" id="UP000308760"/>
    </source>
</evidence>
<accession>A0A4S8QFA1</accession>
<dbReference type="AlphaFoldDB" id="A0A4S8QFA1"/>
<protein>
    <submittedName>
        <fullName evidence="1">Uncharacterized protein</fullName>
    </submittedName>
</protein>
<gene>
    <name evidence="1" type="ORF">FAB82_03080</name>
</gene>
<name>A0A4S8QFA1_9ACTN</name>
<reference evidence="1 2" key="2">
    <citation type="submission" date="2019-05" db="EMBL/GenBank/DDBJ databases">
        <title>Glycomyces buryatensis sp. nov.</title>
        <authorList>
            <person name="Nikitina E."/>
        </authorList>
    </citation>
    <scope>NUCLEOTIDE SEQUENCE [LARGE SCALE GENOMIC DNA]</scope>
    <source>
        <strain evidence="1 2">18</strain>
    </source>
</reference>
<sequence>MRWMRAWIVSGFVLAAVAAALAGGLLGGRDGADRSGEADQADQAEAAPSAVPDLTATAEIRRSFSEPGVVSIAVTNHGDAPVRVLGVDLVSESFAPLGIQETDANVPPSVNPRDLMIDYGEARCPDGLDSTTAPSQVVLDVETEDGAPHRVTAPLPHPNGTLDRLLREACGAALVAASVSVELGELQEEPDGTLAADLTVTPGPGVDVAADEVRGSVLFEVVAADLSGPVVRVGFDAHRCEGHAVGDAKQPFAFKIWLSIDGSDPLPAPIPVSDEQRQRLLDMLDSRCGHAGD</sequence>
<dbReference type="Proteomes" id="UP000308760">
    <property type="component" value="Unassembled WGS sequence"/>
</dbReference>
<dbReference type="EMBL" id="STGY01000008">
    <property type="protein sequence ID" value="THV43050.1"/>
    <property type="molecule type" value="Genomic_DNA"/>
</dbReference>
<reference evidence="2" key="1">
    <citation type="submission" date="2019-04" db="EMBL/GenBank/DDBJ databases">
        <title>Nocardioides xinjiangensis sp. nov.</title>
        <authorList>
            <person name="Liu S."/>
        </authorList>
    </citation>
    <scope>NUCLEOTIDE SEQUENCE [LARGE SCALE GENOMIC DNA]</scope>
    <source>
        <strain evidence="2">18</strain>
    </source>
</reference>
<comment type="caution">
    <text evidence="1">The sequence shown here is derived from an EMBL/GenBank/DDBJ whole genome shotgun (WGS) entry which is preliminary data.</text>
</comment>
<keyword evidence="2" id="KW-1185">Reference proteome</keyword>